<dbReference type="EMBL" id="JXUW01000035">
    <property type="protein sequence ID" value="KJE75604.1"/>
    <property type="molecule type" value="Genomic_DNA"/>
</dbReference>
<proteinExistence type="predicted"/>
<reference evidence="1 2" key="1">
    <citation type="submission" date="2015-01" db="EMBL/GenBank/DDBJ databases">
        <title>Draft genome of the acidophilic iron oxidizer Ferrimicrobium acidiphilum strain T23.</title>
        <authorList>
            <person name="Poehlein A."/>
            <person name="Eisen S."/>
            <person name="Schloemann M."/>
            <person name="Johnson B.D."/>
            <person name="Daniel R."/>
            <person name="Muehling M."/>
        </authorList>
    </citation>
    <scope>NUCLEOTIDE SEQUENCE [LARGE SCALE GENOMIC DNA]</scope>
    <source>
        <strain evidence="1 2">T23</strain>
    </source>
</reference>
<name>A0A0D8FRK7_9ACTN</name>
<keyword evidence="2" id="KW-1185">Reference proteome</keyword>
<dbReference type="eggNOG" id="ENOG5033MA2">
    <property type="taxonomic scope" value="Bacteria"/>
</dbReference>
<protein>
    <submittedName>
        <fullName evidence="1">Uncharacterized protein</fullName>
    </submittedName>
</protein>
<gene>
    <name evidence="1" type="ORF">FEAC_26860</name>
</gene>
<evidence type="ECO:0000313" key="1">
    <source>
        <dbReference type="EMBL" id="KJE75604.1"/>
    </source>
</evidence>
<dbReference type="Proteomes" id="UP000032336">
    <property type="component" value="Unassembled WGS sequence"/>
</dbReference>
<accession>A0A0D8FRK7</accession>
<dbReference type="AlphaFoldDB" id="A0A0D8FRK7"/>
<comment type="caution">
    <text evidence="1">The sequence shown here is derived from an EMBL/GenBank/DDBJ whole genome shotgun (WGS) entry which is preliminary data.</text>
</comment>
<sequence>MWIRLHLAAIRAVESQQSTILRTMGNQGAMTRTAYRYGLVALLATAKALSSQLSSDVRHSGRQTIGAVLTSDKSQHRSWNALMDKCIGKKLLVIAVSLLTLETVVVARRRGSLFELDTVVQCRHGHRFTTWWIPGVSFKALRLLWWRLQYCPVGEHYSVVTPVAITAIADDELRQAQDRHDIRIP</sequence>
<organism evidence="1 2">
    <name type="scientific">Ferrimicrobium acidiphilum DSM 19497</name>
    <dbReference type="NCBI Taxonomy" id="1121877"/>
    <lineage>
        <taxon>Bacteria</taxon>
        <taxon>Bacillati</taxon>
        <taxon>Actinomycetota</taxon>
        <taxon>Acidimicrobiia</taxon>
        <taxon>Acidimicrobiales</taxon>
        <taxon>Acidimicrobiaceae</taxon>
        <taxon>Ferrimicrobium</taxon>
    </lineage>
</organism>
<evidence type="ECO:0000313" key="2">
    <source>
        <dbReference type="Proteomes" id="UP000032336"/>
    </source>
</evidence>
<dbReference type="STRING" id="1121877.FEAC_26860"/>